<dbReference type="GO" id="GO:0005102">
    <property type="term" value="F:signaling receptor binding"/>
    <property type="evidence" value="ECO:0007669"/>
    <property type="project" value="TreeGrafter"/>
</dbReference>
<dbReference type="Pfam" id="PF07686">
    <property type="entry name" value="V-set"/>
    <property type="match status" value="1"/>
</dbReference>
<dbReference type="OrthoDB" id="7225082at2759"/>
<dbReference type="InterPro" id="IPR007110">
    <property type="entry name" value="Ig-like_dom"/>
</dbReference>
<sequence length="184" mass="20827">MNCTSRLLSSAVMFSLLSLTLIVNDCVYLCFSCCFLSSLVPVNITAKPGQNVTLPCKSATETVSNAMWMRPKQKPYDYVFFYRGGRPYDKYHHPQFQDRVNITEINDESLTVTLHNVSVTDSGTYECHVTVEGTGRNKRGLFEVKGVIKLTVSPKGEFVDFNMCVKKNKSNYCLHLHLPSVHSW</sequence>
<keyword evidence="2" id="KW-0472">Membrane</keyword>
<dbReference type="InterPro" id="IPR013783">
    <property type="entry name" value="Ig-like_fold"/>
</dbReference>
<proteinExistence type="predicted"/>
<dbReference type="GeneTree" id="ENSGT01150000289383"/>
<dbReference type="InterPro" id="IPR013106">
    <property type="entry name" value="Ig_V-set"/>
</dbReference>
<name>A0A7N6AY06_ANATE</name>
<dbReference type="AlphaFoldDB" id="A0A7N6AY06"/>
<evidence type="ECO:0000256" key="4">
    <source>
        <dbReference type="SAM" id="SignalP"/>
    </source>
</evidence>
<dbReference type="SMART" id="SM00406">
    <property type="entry name" value="IGv"/>
    <property type="match status" value="1"/>
</dbReference>
<dbReference type="PANTHER" id="PTHR24100">
    <property type="entry name" value="BUTYROPHILIN"/>
    <property type="match status" value="1"/>
</dbReference>
<evidence type="ECO:0000256" key="3">
    <source>
        <dbReference type="ARBA" id="ARBA00023319"/>
    </source>
</evidence>
<dbReference type="InterPro" id="IPR050504">
    <property type="entry name" value="IgSF_BTN/MOG"/>
</dbReference>
<accession>A0A7N6AY06</accession>
<dbReference type="PROSITE" id="PS50835">
    <property type="entry name" value="IG_LIKE"/>
    <property type="match status" value="1"/>
</dbReference>
<dbReference type="Proteomes" id="UP000265040">
    <property type="component" value="Chromosome 18"/>
</dbReference>
<dbReference type="Ensembl" id="ENSATET00000055318.1">
    <property type="protein sequence ID" value="ENSATEP00000054630.1"/>
    <property type="gene ID" value="ENSATEG00000027108.1"/>
</dbReference>
<feature type="signal peptide" evidence="4">
    <location>
        <begin position="1"/>
        <end position="22"/>
    </location>
</feature>
<reference evidence="6" key="1">
    <citation type="submission" date="2021-04" db="EMBL/GenBank/DDBJ databases">
        <authorList>
            <consortium name="Wellcome Sanger Institute Data Sharing"/>
        </authorList>
    </citation>
    <scope>NUCLEOTIDE SEQUENCE [LARGE SCALE GENOMIC DNA]</scope>
</reference>
<dbReference type="GO" id="GO:0050852">
    <property type="term" value="P:T cell receptor signaling pathway"/>
    <property type="evidence" value="ECO:0007669"/>
    <property type="project" value="TreeGrafter"/>
</dbReference>
<evidence type="ECO:0000256" key="1">
    <source>
        <dbReference type="ARBA" id="ARBA00004370"/>
    </source>
</evidence>
<keyword evidence="7" id="KW-1185">Reference proteome</keyword>
<dbReference type="InterPro" id="IPR003599">
    <property type="entry name" value="Ig_sub"/>
</dbReference>
<evidence type="ECO:0000256" key="2">
    <source>
        <dbReference type="ARBA" id="ARBA00023136"/>
    </source>
</evidence>
<evidence type="ECO:0000259" key="5">
    <source>
        <dbReference type="PROSITE" id="PS50835"/>
    </source>
</evidence>
<organism evidence="6 7">
    <name type="scientific">Anabas testudineus</name>
    <name type="common">Climbing perch</name>
    <name type="synonym">Anthias testudineus</name>
    <dbReference type="NCBI Taxonomy" id="64144"/>
    <lineage>
        <taxon>Eukaryota</taxon>
        <taxon>Metazoa</taxon>
        <taxon>Chordata</taxon>
        <taxon>Craniata</taxon>
        <taxon>Vertebrata</taxon>
        <taxon>Euteleostomi</taxon>
        <taxon>Actinopterygii</taxon>
        <taxon>Neopterygii</taxon>
        <taxon>Teleostei</taxon>
        <taxon>Neoteleostei</taxon>
        <taxon>Acanthomorphata</taxon>
        <taxon>Anabantaria</taxon>
        <taxon>Anabantiformes</taxon>
        <taxon>Anabantoidei</taxon>
        <taxon>Anabantidae</taxon>
        <taxon>Anabas</taxon>
    </lineage>
</organism>
<dbReference type="InterPro" id="IPR036179">
    <property type="entry name" value="Ig-like_dom_sf"/>
</dbReference>
<dbReference type="InParanoid" id="A0A7N6AY06"/>
<protein>
    <recommendedName>
        <fullName evidence="5">Ig-like domain-containing protein</fullName>
    </recommendedName>
</protein>
<dbReference type="SMART" id="SM00408">
    <property type="entry name" value="IGc2"/>
    <property type="match status" value="1"/>
</dbReference>
<dbReference type="SUPFAM" id="SSF48726">
    <property type="entry name" value="Immunoglobulin"/>
    <property type="match status" value="1"/>
</dbReference>
<feature type="domain" description="Ig-like" evidence="5">
    <location>
        <begin position="37"/>
        <end position="130"/>
    </location>
</feature>
<reference evidence="6" key="2">
    <citation type="submission" date="2025-08" db="UniProtKB">
        <authorList>
            <consortium name="Ensembl"/>
        </authorList>
    </citation>
    <scope>IDENTIFICATION</scope>
</reference>
<dbReference type="InterPro" id="IPR003598">
    <property type="entry name" value="Ig_sub2"/>
</dbReference>
<reference evidence="6" key="3">
    <citation type="submission" date="2025-09" db="UniProtKB">
        <authorList>
            <consortium name="Ensembl"/>
        </authorList>
    </citation>
    <scope>IDENTIFICATION</scope>
</reference>
<dbReference type="PANTHER" id="PTHR24100:SF151">
    <property type="entry name" value="ICOS LIGAND"/>
    <property type="match status" value="1"/>
</dbReference>
<comment type="subcellular location">
    <subcellularLocation>
        <location evidence="1">Membrane</location>
    </subcellularLocation>
</comment>
<dbReference type="GO" id="GO:0009897">
    <property type="term" value="C:external side of plasma membrane"/>
    <property type="evidence" value="ECO:0007669"/>
    <property type="project" value="TreeGrafter"/>
</dbReference>
<evidence type="ECO:0000313" key="7">
    <source>
        <dbReference type="Proteomes" id="UP000265040"/>
    </source>
</evidence>
<keyword evidence="3" id="KW-0393">Immunoglobulin domain</keyword>
<dbReference type="Gene3D" id="2.60.40.10">
    <property type="entry name" value="Immunoglobulins"/>
    <property type="match status" value="1"/>
</dbReference>
<keyword evidence="4" id="KW-0732">Signal</keyword>
<evidence type="ECO:0000313" key="6">
    <source>
        <dbReference type="Ensembl" id="ENSATEP00000054630.1"/>
    </source>
</evidence>
<dbReference type="SMART" id="SM00409">
    <property type="entry name" value="IG"/>
    <property type="match status" value="1"/>
</dbReference>
<feature type="chain" id="PRO_5031252028" description="Ig-like domain-containing protein" evidence="4">
    <location>
        <begin position="23"/>
        <end position="184"/>
    </location>
</feature>
<dbReference type="GO" id="GO:0001817">
    <property type="term" value="P:regulation of cytokine production"/>
    <property type="evidence" value="ECO:0007669"/>
    <property type="project" value="TreeGrafter"/>
</dbReference>